<dbReference type="Gene3D" id="3.40.50.150">
    <property type="entry name" value="Vaccinia Virus protein VP39"/>
    <property type="match status" value="1"/>
</dbReference>
<evidence type="ECO:0000256" key="1">
    <source>
        <dbReference type="ARBA" id="ARBA00022679"/>
    </source>
</evidence>
<protein>
    <submittedName>
        <fullName evidence="3">Class I SAM-dependent methyltransferase</fullName>
    </submittedName>
</protein>
<proteinExistence type="predicted"/>
<dbReference type="InterPro" id="IPR029063">
    <property type="entry name" value="SAM-dependent_MTases_sf"/>
</dbReference>
<name>A0A9X2X8T2_9HYPH</name>
<sequence length="276" mass="30108">MTPIEQDVVRHWTHGSLEEAIRNGLIAAGLSLERLQPDDLAPVDEFHMGGRDATVHLAEGLGLKEGMSVLDIGSGIGGPARFFASRYGCRVTGIDVTPEYVQVAGSLTAMVGLTDRVTFRIGSATALPFDAESFDAATLIHVSMNIADKEKLCAEVARVVKPQAVFGLYEVMRTADGDLSYPVPWAETPALSILATPLAYRQALERNGFEVMAEENRRDFALDFFHRVRKRISESGLPPLGIHLHMGPSAAEKIANMVVNLERGLIAPVEMICRRR</sequence>
<dbReference type="Pfam" id="PF08241">
    <property type="entry name" value="Methyltransf_11"/>
    <property type="match status" value="1"/>
</dbReference>
<dbReference type="EMBL" id="JAODNV010000012">
    <property type="protein sequence ID" value="MCT8991045.1"/>
    <property type="molecule type" value="Genomic_DNA"/>
</dbReference>
<evidence type="ECO:0000313" key="4">
    <source>
        <dbReference type="Proteomes" id="UP001149009"/>
    </source>
</evidence>
<dbReference type="GO" id="GO:0032259">
    <property type="term" value="P:methylation"/>
    <property type="evidence" value="ECO:0007669"/>
    <property type="project" value="UniProtKB-KW"/>
</dbReference>
<dbReference type="CDD" id="cd02440">
    <property type="entry name" value="AdoMet_MTases"/>
    <property type="match status" value="1"/>
</dbReference>
<comment type="caution">
    <text evidence="3">The sequence shown here is derived from an EMBL/GenBank/DDBJ whole genome shotgun (WGS) entry which is preliminary data.</text>
</comment>
<keyword evidence="1" id="KW-0808">Transferase</keyword>
<dbReference type="InterPro" id="IPR050447">
    <property type="entry name" value="Erg6_SMT_methyltransf"/>
</dbReference>
<dbReference type="GO" id="GO:0008757">
    <property type="term" value="F:S-adenosylmethionine-dependent methyltransferase activity"/>
    <property type="evidence" value="ECO:0007669"/>
    <property type="project" value="InterPro"/>
</dbReference>
<dbReference type="RefSeq" id="WP_261515940.1">
    <property type="nucleotide sequence ID" value="NZ_JAODNV010000012.1"/>
</dbReference>
<reference evidence="3" key="1">
    <citation type="submission" date="2022-08" db="EMBL/GenBank/DDBJ databases">
        <title>Chelativorans sichuanense sp. nov., a paraffin oil-degrading bacterium isolated from a mixture of oil-based drill cuttings and paddy soil.</title>
        <authorList>
            <person name="Yu J."/>
            <person name="Liu H."/>
            <person name="Chen Q."/>
        </authorList>
    </citation>
    <scope>NUCLEOTIDE SEQUENCE</scope>
    <source>
        <strain evidence="3">SCAU 2101</strain>
    </source>
</reference>
<evidence type="ECO:0000313" key="3">
    <source>
        <dbReference type="EMBL" id="MCT8991045.1"/>
    </source>
</evidence>
<evidence type="ECO:0000259" key="2">
    <source>
        <dbReference type="Pfam" id="PF08241"/>
    </source>
</evidence>
<dbReference type="AlphaFoldDB" id="A0A9X2X8T2"/>
<gene>
    <name evidence="3" type="ORF">NYR54_12200</name>
</gene>
<dbReference type="SUPFAM" id="SSF53335">
    <property type="entry name" value="S-adenosyl-L-methionine-dependent methyltransferases"/>
    <property type="match status" value="1"/>
</dbReference>
<keyword evidence="4" id="KW-1185">Reference proteome</keyword>
<dbReference type="Proteomes" id="UP001149009">
    <property type="component" value="Unassembled WGS sequence"/>
</dbReference>
<organism evidence="3 4">
    <name type="scientific">Chelativorans petroleitrophicus</name>
    <dbReference type="NCBI Taxonomy" id="2975484"/>
    <lineage>
        <taxon>Bacteria</taxon>
        <taxon>Pseudomonadati</taxon>
        <taxon>Pseudomonadota</taxon>
        <taxon>Alphaproteobacteria</taxon>
        <taxon>Hyphomicrobiales</taxon>
        <taxon>Phyllobacteriaceae</taxon>
        <taxon>Chelativorans</taxon>
    </lineage>
</organism>
<accession>A0A9X2X8T2</accession>
<feature type="domain" description="Methyltransferase type 11" evidence="2">
    <location>
        <begin position="70"/>
        <end position="166"/>
    </location>
</feature>
<dbReference type="PANTHER" id="PTHR44068:SF11">
    <property type="entry name" value="GERANYL DIPHOSPHATE 2-C-METHYLTRANSFERASE"/>
    <property type="match status" value="1"/>
</dbReference>
<keyword evidence="3" id="KW-0489">Methyltransferase</keyword>
<dbReference type="InterPro" id="IPR013216">
    <property type="entry name" value="Methyltransf_11"/>
</dbReference>
<dbReference type="PANTHER" id="PTHR44068">
    <property type="entry name" value="ZGC:194242"/>
    <property type="match status" value="1"/>
</dbReference>